<proteinExistence type="predicted"/>
<accession>A0ABU8TVC6</accession>
<gene>
    <name evidence="2" type="ORF">U2150_05645</name>
</gene>
<name>A0ABU8TVC6_METWO</name>
<evidence type="ECO:0000256" key="1">
    <source>
        <dbReference type="SAM" id="Coils"/>
    </source>
</evidence>
<organism evidence="2 3">
    <name type="scientific">Methanothermobacter wolfeii</name>
    <name type="common">Methanobacterium wolfei</name>
    <dbReference type="NCBI Taxonomy" id="145261"/>
    <lineage>
        <taxon>Archaea</taxon>
        <taxon>Methanobacteriati</taxon>
        <taxon>Methanobacteriota</taxon>
        <taxon>Methanomada group</taxon>
        <taxon>Methanobacteria</taxon>
        <taxon>Methanobacteriales</taxon>
        <taxon>Methanobacteriaceae</taxon>
        <taxon>Methanothermobacter</taxon>
    </lineage>
</organism>
<protein>
    <submittedName>
        <fullName evidence="2">Uncharacterized protein</fullName>
    </submittedName>
</protein>
<keyword evidence="3" id="KW-1185">Reference proteome</keyword>
<comment type="caution">
    <text evidence="2">The sequence shown here is derived from an EMBL/GenBank/DDBJ whole genome shotgun (WGS) entry which is preliminary data.</text>
</comment>
<evidence type="ECO:0000313" key="3">
    <source>
        <dbReference type="Proteomes" id="UP001369247"/>
    </source>
</evidence>
<feature type="coiled-coil region" evidence="1">
    <location>
        <begin position="56"/>
        <end position="95"/>
    </location>
</feature>
<dbReference type="Proteomes" id="UP001369247">
    <property type="component" value="Unassembled WGS sequence"/>
</dbReference>
<evidence type="ECO:0000313" key="2">
    <source>
        <dbReference type="EMBL" id="MEJ8542970.1"/>
    </source>
</evidence>
<keyword evidence="1" id="KW-0175">Coiled coil</keyword>
<reference evidence="2 3" key="1">
    <citation type="submission" date="2023-12" db="EMBL/GenBank/DDBJ databases">
        <title>Phenotypic and Genomic Characterization of Methanothermobacter wolfeii Strain BSEL, a CO2-Capturing Archaeon with Minimal Nutrient Requirements.</title>
        <authorList>
            <person name="Ale Enriquez F."/>
            <person name="Ahring B.K."/>
        </authorList>
    </citation>
    <scope>NUCLEOTIDE SEQUENCE [LARGE SCALE GENOMIC DNA]</scope>
    <source>
        <strain evidence="2 3">BSEL-1</strain>
    </source>
</reference>
<sequence length="144" mass="16289">MRRSRINMFKLTSMTISILGILLIIGTVLVFAYIGVDAISEAISGSVDRGSQYDELAKLQSDYSALKVQYDDAKKEVYRRNNDNLTKTYLNAEIELVKVKSAIDDVNSALVTDKPKEEVDERIKTARYQLQVAAQALDDLRRRL</sequence>
<dbReference type="RefSeq" id="WP_340222471.1">
    <property type="nucleotide sequence ID" value="NZ_JAXUHJ010000009.1"/>
</dbReference>
<dbReference type="EMBL" id="JAXUHJ010000009">
    <property type="protein sequence ID" value="MEJ8542970.1"/>
    <property type="molecule type" value="Genomic_DNA"/>
</dbReference>